<reference evidence="2" key="1">
    <citation type="journal article" date="2020" name="mSystems">
        <title>Genome- and Community-Level Interaction Insights into Carbon Utilization and Element Cycling Functions of Hydrothermarchaeota in Hydrothermal Sediment.</title>
        <authorList>
            <person name="Zhou Z."/>
            <person name="Liu Y."/>
            <person name="Xu W."/>
            <person name="Pan J."/>
            <person name="Luo Z.H."/>
            <person name="Li M."/>
        </authorList>
    </citation>
    <scope>NUCLEOTIDE SEQUENCE [LARGE SCALE GENOMIC DNA]</scope>
    <source>
        <strain evidence="2">SpSt-381</strain>
    </source>
</reference>
<sequence length="297" mass="30690">MSASHPDPARPGGAGGDRPEWLVGADEGVLGEMNRGAEAAGPATVRLSRPAPEGDVPAPGAAAPPRDAADRAGLELTDTAPGTAGGESKRLAALRNPAPPRPEPWKAAASSVPTLKREPARVIQFPAARPSPAANEDDALAVAAADDFPSDDVTGAGPARVLPGPGARPRDAWWAIALDALRENRAAQLGVIAAVVLGVAAVSLWPRESPGVSIREIKAHPERWDNQSVTVRGKVVEVFPVGGGHAYSLLQGRDTLVVFTRAGAPALRRAISVTGTIQTGFLDGRPRQSLFEDHAGR</sequence>
<feature type="compositionally biased region" description="Low complexity" evidence="1">
    <location>
        <begin position="50"/>
        <end position="66"/>
    </location>
</feature>
<accession>A0A832I1V8</accession>
<comment type="caution">
    <text evidence="2">The sequence shown here is derived from an EMBL/GenBank/DDBJ whole genome shotgun (WGS) entry which is preliminary data.</text>
</comment>
<name>A0A832I1V8_UNCEI</name>
<evidence type="ECO:0000256" key="1">
    <source>
        <dbReference type="SAM" id="MobiDB-lite"/>
    </source>
</evidence>
<dbReference type="EMBL" id="DSQF01000019">
    <property type="protein sequence ID" value="HGZ43619.1"/>
    <property type="molecule type" value="Genomic_DNA"/>
</dbReference>
<organism evidence="2">
    <name type="scientific">Eiseniibacteriota bacterium</name>
    <dbReference type="NCBI Taxonomy" id="2212470"/>
    <lineage>
        <taxon>Bacteria</taxon>
        <taxon>Candidatus Eiseniibacteriota</taxon>
    </lineage>
</organism>
<proteinExistence type="predicted"/>
<evidence type="ECO:0000313" key="2">
    <source>
        <dbReference type="EMBL" id="HGZ43619.1"/>
    </source>
</evidence>
<feature type="region of interest" description="Disordered" evidence="1">
    <location>
        <begin position="1"/>
        <end position="113"/>
    </location>
</feature>
<gene>
    <name evidence="2" type="ORF">ENR23_09375</name>
</gene>
<protein>
    <submittedName>
        <fullName evidence="2">Uncharacterized protein</fullName>
    </submittedName>
</protein>
<dbReference type="AlphaFoldDB" id="A0A832I1V8"/>